<dbReference type="Proteomes" id="UP000002970">
    <property type="component" value="Unassembled WGS sequence"/>
</dbReference>
<keyword evidence="2" id="KW-1185">Reference proteome</keyword>
<accession>E7GMZ9</accession>
<organism evidence="1 2">
    <name type="scientific">Clostridium symbiosum (strain WAL-14163)</name>
    <dbReference type="NCBI Taxonomy" id="742740"/>
    <lineage>
        <taxon>Bacteria</taxon>
        <taxon>Bacillati</taxon>
        <taxon>Bacillota</taxon>
        <taxon>Clostridia</taxon>
        <taxon>Lachnospirales</taxon>
        <taxon>Lachnospiraceae</taxon>
        <taxon>Otoolea</taxon>
    </lineage>
</organism>
<protein>
    <submittedName>
        <fullName evidence="1">Uncharacterized protein</fullName>
    </submittedName>
</protein>
<name>E7GMZ9_CLOS6</name>
<dbReference type="STRING" id="1512.GCA_900049235_02514"/>
<dbReference type="HOGENOM" id="CLU_2218554_0_0_9"/>
<evidence type="ECO:0000313" key="1">
    <source>
        <dbReference type="EMBL" id="EGA93887.1"/>
    </source>
</evidence>
<sequence length="106" mass="12447">MSKIYIEVPKKTDMITASVPCGKEEDYLWQFTVMFEESDYLQKRIVTIMDNNCDDGGEPSIQSQIVKNGNDRKTRFEYHIDQSDLKADIVIDVFFCKENRIVIVEW</sequence>
<proteinExistence type="predicted"/>
<reference evidence="1 2" key="1">
    <citation type="submission" date="2010-12" db="EMBL/GenBank/DDBJ databases">
        <title>The Genome Sequence of Clostridium symbiosum strain WAL-14163.</title>
        <authorList>
            <person name="Earl A."/>
            <person name="Ward D."/>
            <person name="Feldgarden M."/>
            <person name="Gevers D."/>
            <person name="Finegold S.M."/>
            <person name="Summanen P.H."/>
            <person name="Molitoris D.R."/>
            <person name="Vaisanen M.L."/>
            <person name="Daigneault M."/>
            <person name="Young S.K."/>
            <person name="Zeng Q."/>
            <person name="Gargeya S."/>
            <person name="Fitzgerald M."/>
            <person name="Haas B."/>
            <person name="Abouelleil A."/>
            <person name="Alvarado L."/>
            <person name="Arachchi H.M."/>
            <person name="Berlin A."/>
            <person name="Brown A."/>
            <person name="Chapman S.B."/>
            <person name="Chen Z."/>
            <person name="Dunbar C."/>
            <person name="Freedman E."/>
            <person name="Gearin G."/>
            <person name="Gellesch M."/>
            <person name="Goldberg J."/>
            <person name="Griggs A."/>
            <person name="Gujja S."/>
            <person name="Heilman E."/>
            <person name="Heiman D."/>
            <person name="Howarth C."/>
            <person name="Larson L."/>
            <person name="Lui A."/>
            <person name="MacDonald P.J.P."/>
            <person name="Mehta T."/>
            <person name="Montmayeur A."/>
            <person name="Murphy C."/>
            <person name="Neiman D."/>
            <person name="Pearson M."/>
            <person name="Priest M."/>
            <person name="Roberts A."/>
            <person name="Saif S."/>
            <person name="Shea T."/>
            <person name="Shenoy N."/>
            <person name="Sisk P."/>
            <person name="Stolte C."/>
            <person name="Sykes S."/>
            <person name="White J."/>
            <person name="Yandava C."/>
            <person name="Nusbaum C."/>
            <person name="Birren B."/>
        </authorList>
    </citation>
    <scope>NUCLEOTIDE SEQUENCE [LARGE SCALE GENOMIC DNA]</scope>
    <source>
        <strain evidence="1 2">WAL-14163</strain>
    </source>
</reference>
<gene>
    <name evidence="1" type="ORF">HMPREF9474_02323</name>
</gene>
<dbReference type="AlphaFoldDB" id="E7GMZ9"/>
<dbReference type="EMBL" id="ADLQ01000051">
    <property type="protein sequence ID" value="EGA93887.1"/>
    <property type="molecule type" value="Genomic_DNA"/>
</dbReference>
<dbReference type="RefSeq" id="WP_003500610.1">
    <property type="nucleotide sequence ID" value="NZ_GL834310.1"/>
</dbReference>
<comment type="caution">
    <text evidence="1">The sequence shown here is derived from an EMBL/GenBank/DDBJ whole genome shotgun (WGS) entry which is preliminary data.</text>
</comment>
<evidence type="ECO:0000313" key="2">
    <source>
        <dbReference type="Proteomes" id="UP000002970"/>
    </source>
</evidence>